<protein>
    <submittedName>
        <fullName evidence="2">Uncharacterized protein</fullName>
    </submittedName>
</protein>
<gene>
    <name evidence="2" type="primary">OJ1590_E05.33</name>
</gene>
<evidence type="ECO:0000256" key="1">
    <source>
        <dbReference type="SAM" id="MobiDB-lite"/>
    </source>
</evidence>
<evidence type="ECO:0000313" key="2">
    <source>
        <dbReference type="EMBL" id="BAD05807.1"/>
    </source>
</evidence>
<reference evidence="3" key="1">
    <citation type="journal article" date="2005" name="Nature">
        <title>The map-based sequence of the rice genome.</title>
        <authorList>
            <consortium name="International rice genome sequencing project (IRGSP)"/>
            <person name="Matsumoto T."/>
            <person name="Wu J."/>
            <person name="Kanamori H."/>
            <person name="Katayose Y."/>
            <person name="Fujisawa M."/>
            <person name="Namiki N."/>
            <person name="Mizuno H."/>
            <person name="Yamamoto K."/>
            <person name="Antonio B.A."/>
            <person name="Baba T."/>
            <person name="Sakata K."/>
            <person name="Nagamura Y."/>
            <person name="Aoki H."/>
            <person name="Arikawa K."/>
            <person name="Arita K."/>
            <person name="Bito T."/>
            <person name="Chiden Y."/>
            <person name="Fujitsuka N."/>
            <person name="Fukunaka R."/>
            <person name="Hamada M."/>
            <person name="Harada C."/>
            <person name="Hayashi A."/>
            <person name="Hijishita S."/>
            <person name="Honda M."/>
            <person name="Hosokawa S."/>
            <person name="Ichikawa Y."/>
            <person name="Idonuma A."/>
            <person name="Iijima M."/>
            <person name="Ikeda M."/>
            <person name="Ikeno M."/>
            <person name="Ito K."/>
            <person name="Ito S."/>
            <person name="Ito T."/>
            <person name="Ito Y."/>
            <person name="Ito Y."/>
            <person name="Iwabuchi A."/>
            <person name="Kamiya K."/>
            <person name="Karasawa W."/>
            <person name="Kurita K."/>
            <person name="Katagiri S."/>
            <person name="Kikuta A."/>
            <person name="Kobayashi H."/>
            <person name="Kobayashi N."/>
            <person name="Machita K."/>
            <person name="Maehara T."/>
            <person name="Masukawa M."/>
            <person name="Mizubayashi T."/>
            <person name="Mukai Y."/>
            <person name="Nagasaki H."/>
            <person name="Nagata Y."/>
            <person name="Naito S."/>
            <person name="Nakashima M."/>
            <person name="Nakama Y."/>
            <person name="Nakamichi Y."/>
            <person name="Nakamura M."/>
            <person name="Meguro A."/>
            <person name="Negishi M."/>
            <person name="Ohta I."/>
            <person name="Ohta T."/>
            <person name="Okamoto M."/>
            <person name="Ono N."/>
            <person name="Saji S."/>
            <person name="Sakaguchi M."/>
            <person name="Sakai K."/>
            <person name="Shibata M."/>
            <person name="Shimokawa T."/>
            <person name="Song J."/>
            <person name="Takazaki Y."/>
            <person name="Terasawa K."/>
            <person name="Tsugane M."/>
            <person name="Tsuji K."/>
            <person name="Ueda S."/>
            <person name="Waki K."/>
            <person name="Yamagata H."/>
            <person name="Yamamoto M."/>
            <person name="Yamamoto S."/>
            <person name="Yamane H."/>
            <person name="Yoshiki S."/>
            <person name="Yoshihara R."/>
            <person name="Yukawa K."/>
            <person name="Zhong H."/>
            <person name="Yano M."/>
            <person name="Yuan Q."/>
            <person name="Ouyang S."/>
            <person name="Liu J."/>
            <person name="Jones K.M."/>
            <person name="Gansberger K."/>
            <person name="Moffat K."/>
            <person name="Hill J."/>
            <person name="Bera J."/>
            <person name="Fadrosh D."/>
            <person name="Jin S."/>
            <person name="Johri S."/>
            <person name="Kim M."/>
            <person name="Overton L."/>
            <person name="Reardon M."/>
            <person name="Tsitrin T."/>
            <person name="Vuong H."/>
            <person name="Weaver B."/>
            <person name="Ciecko A."/>
            <person name="Tallon L."/>
            <person name="Jackson J."/>
            <person name="Pai G."/>
            <person name="Aken S.V."/>
            <person name="Utterback T."/>
            <person name="Reidmuller S."/>
            <person name="Feldblyum T."/>
            <person name="Hsiao J."/>
            <person name="Zismann V."/>
            <person name="Iobst S."/>
            <person name="de Vazeille A.R."/>
            <person name="Buell C.R."/>
            <person name="Ying K."/>
            <person name="Li Y."/>
            <person name="Lu T."/>
            <person name="Huang Y."/>
            <person name="Zhao Q."/>
            <person name="Feng Q."/>
            <person name="Zhang L."/>
            <person name="Zhu J."/>
            <person name="Weng Q."/>
            <person name="Mu J."/>
            <person name="Lu Y."/>
            <person name="Fan D."/>
            <person name="Liu Y."/>
            <person name="Guan J."/>
            <person name="Zhang Y."/>
            <person name="Yu S."/>
            <person name="Liu X."/>
            <person name="Zhang Y."/>
            <person name="Hong G."/>
            <person name="Han B."/>
            <person name="Choisne N."/>
            <person name="Demange N."/>
            <person name="Orjeda G."/>
            <person name="Samain S."/>
            <person name="Cattolico L."/>
            <person name="Pelletier E."/>
            <person name="Couloux A."/>
            <person name="Segurens B."/>
            <person name="Wincker P."/>
            <person name="D'Hont A."/>
            <person name="Scarpelli C."/>
            <person name="Weissenbach J."/>
            <person name="Salanoubat M."/>
            <person name="Quetier F."/>
            <person name="Yu Y."/>
            <person name="Kim H.R."/>
            <person name="Rambo T."/>
            <person name="Currie J."/>
            <person name="Collura K."/>
            <person name="Luo M."/>
            <person name="Yang T."/>
            <person name="Ammiraju J.S.S."/>
            <person name="Engler F."/>
            <person name="Soderlund C."/>
            <person name="Wing R.A."/>
            <person name="Palmer L.E."/>
            <person name="de la Bastide M."/>
            <person name="Spiegel L."/>
            <person name="Nascimento L."/>
            <person name="Zutavern T."/>
            <person name="O'Shaughnessy A."/>
            <person name="Dike S."/>
            <person name="Dedhia N."/>
            <person name="Preston R."/>
            <person name="Balija V."/>
            <person name="McCombie W.R."/>
            <person name="Chow T."/>
            <person name="Chen H."/>
            <person name="Chung M."/>
            <person name="Chen C."/>
            <person name="Shaw J."/>
            <person name="Wu H."/>
            <person name="Hsiao K."/>
            <person name="Chao Y."/>
            <person name="Chu M."/>
            <person name="Cheng C."/>
            <person name="Hour A."/>
            <person name="Lee P."/>
            <person name="Lin S."/>
            <person name="Lin Y."/>
            <person name="Liou J."/>
            <person name="Liu S."/>
            <person name="Hsing Y."/>
            <person name="Raghuvanshi S."/>
            <person name="Mohanty A."/>
            <person name="Bharti A.K."/>
            <person name="Gaur A."/>
            <person name="Gupta V."/>
            <person name="Kumar D."/>
            <person name="Ravi V."/>
            <person name="Vij S."/>
            <person name="Kapur A."/>
            <person name="Khurana P."/>
            <person name="Khurana P."/>
            <person name="Khurana J.P."/>
            <person name="Tyagi A.K."/>
            <person name="Gaikwad K."/>
            <person name="Singh A."/>
            <person name="Dalal V."/>
            <person name="Srivastava S."/>
            <person name="Dixit A."/>
            <person name="Pal A.K."/>
            <person name="Ghazi I.A."/>
            <person name="Yadav M."/>
            <person name="Pandit A."/>
            <person name="Bhargava A."/>
            <person name="Sureshbabu K."/>
            <person name="Batra K."/>
            <person name="Sharma T.R."/>
            <person name="Mohapatra T."/>
            <person name="Singh N.K."/>
            <person name="Messing J."/>
            <person name="Nelson A.B."/>
            <person name="Fuks G."/>
            <person name="Kavchok S."/>
            <person name="Keizer G."/>
            <person name="Linton E."/>
            <person name="Llaca V."/>
            <person name="Song R."/>
            <person name="Tanyolac B."/>
            <person name="Young S."/>
            <person name="Ho-Il K."/>
            <person name="Hahn J.H."/>
            <person name="Sangsakoo G."/>
            <person name="Vanavichit A."/>
            <person name="de Mattos Luiz.A.T."/>
            <person name="Zimmer P.D."/>
            <person name="Malone G."/>
            <person name="Dellagostin O."/>
            <person name="de Oliveira A.C."/>
            <person name="Bevan M."/>
            <person name="Bancroft I."/>
            <person name="Minx P."/>
            <person name="Cordum H."/>
            <person name="Wilson R."/>
            <person name="Cheng Z."/>
            <person name="Jin W."/>
            <person name="Jiang J."/>
            <person name="Leong S.A."/>
            <person name="Iwama H."/>
            <person name="Gojobori T."/>
            <person name="Itoh T."/>
            <person name="Niimura Y."/>
            <person name="Fujii Y."/>
            <person name="Habara T."/>
            <person name="Sakai H."/>
            <person name="Sato Y."/>
            <person name="Wilson G."/>
            <person name="Kumar K."/>
            <person name="McCouch S."/>
            <person name="Juretic N."/>
            <person name="Hoen D."/>
            <person name="Wright S."/>
            <person name="Bruskiewich R."/>
            <person name="Bureau T."/>
            <person name="Miyao A."/>
            <person name="Hirochika H."/>
            <person name="Nishikawa T."/>
            <person name="Kadowaki K."/>
            <person name="Sugiura M."/>
            <person name="Burr B."/>
            <person name="Sasaki T."/>
        </authorList>
    </citation>
    <scope>NUCLEOTIDE SEQUENCE [LARGE SCALE GENOMIC DNA]</scope>
    <source>
        <strain evidence="3">cv. Nipponbare</strain>
    </source>
</reference>
<organism evidence="2 3">
    <name type="scientific">Oryza sativa subsp. japonica</name>
    <name type="common">Rice</name>
    <dbReference type="NCBI Taxonomy" id="39947"/>
    <lineage>
        <taxon>Eukaryota</taxon>
        <taxon>Viridiplantae</taxon>
        <taxon>Streptophyta</taxon>
        <taxon>Embryophyta</taxon>
        <taxon>Tracheophyta</taxon>
        <taxon>Spermatophyta</taxon>
        <taxon>Magnoliopsida</taxon>
        <taxon>Liliopsida</taxon>
        <taxon>Poales</taxon>
        <taxon>Poaceae</taxon>
        <taxon>BOP clade</taxon>
        <taxon>Oryzoideae</taxon>
        <taxon>Oryzeae</taxon>
        <taxon>Oryzinae</taxon>
        <taxon>Oryza</taxon>
        <taxon>Oryza sativa</taxon>
    </lineage>
</organism>
<dbReference type="AlphaFoldDB" id="Q6YYJ8"/>
<feature type="region of interest" description="Disordered" evidence="1">
    <location>
        <begin position="140"/>
        <end position="162"/>
    </location>
</feature>
<dbReference type="Proteomes" id="UP000000763">
    <property type="component" value="Chromosome 8"/>
</dbReference>
<sequence length="162" mass="18303">MRPISHATSTTASENLNFCMRSPIPTACGNKFDKKRFQKKNPNTSLPAGRFSRCLSAVANPEGGSGRSARCRRSRELGRWTCLSPLLPSTTCRSTRRRRSRGWRRRICSPPPLPLLPWSWAVDLPATTTTAARSRLVVERRGKRRGEEKRERGERKILEGEG</sequence>
<proteinExistence type="predicted"/>
<accession>Q6YYJ8</accession>
<dbReference type="EMBL" id="AP005606">
    <property type="protein sequence ID" value="BAD05807.1"/>
    <property type="molecule type" value="Genomic_DNA"/>
</dbReference>
<name>Q6YYJ8_ORYSJ</name>
<reference evidence="3" key="2">
    <citation type="journal article" date="2008" name="Nucleic Acids Res.">
        <title>The rice annotation project database (RAP-DB): 2008 update.</title>
        <authorList>
            <consortium name="The rice annotation project (RAP)"/>
        </authorList>
    </citation>
    <scope>GENOME REANNOTATION</scope>
    <source>
        <strain evidence="3">cv. Nipponbare</strain>
    </source>
</reference>
<evidence type="ECO:0000313" key="3">
    <source>
        <dbReference type="Proteomes" id="UP000000763"/>
    </source>
</evidence>